<dbReference type="EMBL" id="JAUQTB010000027">
    <property type="protein sequence ID" value="MDO7908886.1"/>
    <property type="molecule type" value="Genomic_DNA"/>
</dbReference>
<dbReference type="InterPro" id="IPR036689">
    <property type="entry name" value="ESAT-6-like_sf"/>
</dbReference>
<name>A0ABT9CHX9_9BACL</name>
<gene>
    <name evidence="1" type="ORF">Q5741_21145</name>
</gene>
<evidence type="ECO:0000313" key="2">
    <source>
        <dbReference type="Proteomes" id="UP001240171"/>
    </source>
</evidence>
<dbReference type="SUPFAM" id="SSF140453">
    <property type="entry name" value="EsxAB dimer-like"/>
    <property type="match status" value="1"/>
</dbReference>
<dbReference type="Proteomes" id="UP001240171">
    <property type="component" value="Unassembled WGS sequence"/>
</dbReference>
<dbReference type="Pfam" id="PF06013">
    <property type="entry name" value="WXG100"/>
    <property type="match status" value="1"/>
</dbReference>
<organism evidence="1 2">
    <name type="scientific">Paenibacillus lacisoli</name>
    <dbReference type="NCBI Taxonomy" id="3064525"/>
    <lineage>
        <taxon>Bacteria</taxon>
        <taxon>Bacillati</taxon>
        <taxon>Bacillota</taxon>
        <taxon>Bacilli</taxon>
        <taxon>Bacillales</taxon>
        <taxon>Paenibacillaceae</taxon>
        <taxon>Paenibacillus</taxon>
    </lineage>
</organism>
<proteinExistence type="predicted"/>
<dbReference type="Pfam" id="PF14424">
    <property type="entry name" value="Toxin-deaminase"/>
    <property type="match status" value="1"/>
</dbReference>
<sequence>MTRIQIPKDRIMEAAQLYHHGHNEFTRMLRQLERSMIGLQAQWSGATREHFWGEYLQMMDRMQRTTDQLLSISTELTLIVKLFQDTDEQTVELPILPAASASKPSSNENIGSKLWDFVETAGDQMVNTSQKIVKKVSDTAQEIAEQAVNFAVGVKDEALDIGNNLLETGKALIEHPIDSAVDIAYNATIGTVKDVGSGVAFAWNYAVDHGDARKQVDQFVDGEMKKGNEQGWSNYSGHVVTGLFSQFILRRVGVKGKLGDSDKYKLKKPEDGELFKKRSEGTGNLKDLPSIIERVKEIRSQLPSKLKKSGNVGYAEVDIQGINKKEYFAHSSVNNATDKGVLPGMSLKPPGEPVFKAKKVDPDNARIDTPEAYLRDYDTEYKILNDIASQLGNNKNAKGTINLFTERLTCQSCTDVILDFRREYPNITINVLTNDGKVVK</sequence>
<dbReference type="NCBIfam" id="TIGR03930">
    <property type="entry name" value="WXG100_ESAT6"/>
    <property type="match status" value="1"/>
</dbReference>
<dbReference type="Gene3D" id="1.10.287.850">
    <property type="entry name" value="HP0062-like domain"/>
    <property type="match status" value="1"/>
</dbReference>
<comment type="caution">
    <text evidence="1">The sequence shown here is derived from an EMBL/GenBank/DDBJ whole genome shotgun (WGS) entry which is preliminary data.</text>
</comment>
<accession>A0ABT9CHX9</accession>
<reference evidence="1 2" key="1">
    <citation type="submission" date="2023-07" db="EMBL/GenBank/DDBJ databases">
        <title>Paenibacillus sp. JX-17 nov. isolated from soil.</title>
        <authorList>
            <person name="Wan Y."/>
            <person name="Liu B."/>
        </authorList>
    </citation>
    <scope>NUCLEOTIDE SEQUENCE [LARGE SCALE GENOMIC DNA]</scope>
    <source>
        <strain evidence="1 2">JX-17</strain>
    </source>
</reference>
<dbReference type="InterPro" id="IPR010310">
    <property type="entry name" value="T7SS_ESAT-6-like"/>
</dbReference>
<dbReference type="RefSeq" id="WP_305026110.1">
    <property type="nucleotide sequence ID" value="NZ_JAUQTB010000027.1"/>
</dbReference>
<evidence type="ECO:0000313" key="1">
    <source>
        <dbReference type="EMBL" id="MDO7908886.1"/>
    </source>
</evidence>
<dbReference type="InterPro" id="IPR032721">
    <property type="entry name" value="Toxin-deaminase"/>
</dbReference>
<protein>
    <submittedName>
        <fullName evidence="1">WXG100 family type VII secretion target</fullName>
    </submittedName>
</protein>
<keyword evidence="2" id="KW-1185">Reference proteome</keyword>